<evidence type="ECO:0000313" key="2">
    <source>
        <dbReference type="EMBL" id="CAD7233038.1"/>
    </source>
</evidence>
<evidence type="ECO:0000256" key="1">
    <source>
        <dbReference type="SAM" id="MobiDB-lite"/>
    </source>
</evidence>
<gene>
    <name evidence="2" type="ORF">CTOB1V02_LOCUS10863</name>
</gene>
<name>A0A7R8WQB9_9CRUS</name>
<proteinExistence type="predicted"/>
<dbReference type="OrthoDB" id="7549404at2759"/>
<reference evidence="2" key="1">
    <citation type="submission" date="2020-11" db="EMBL/GenBank/DDBJ databases">
        <authorList>
            <person name="Tran Van P."/>
        </authorList>
    </citation>
    <scope>NUCLEOTIDE SEQUENCE</scope>
</reference>
<feature type="compositionally biased region" description="Low complexity" evidence="1">
    <location>
        <begin position="644"/>
        <end position="704"/>
    </location>
</feature>
<sequence>MHAGGGRSSARPADTAVEELTPSNKSVFVVFRSTTSQGRFNSEHKPNPLLLGSEDVKLLKEPVATSSEAPDVASFVSLDDSGALGEDVDCDLGLLSSDTAKANLKDRLRQWKIKNNVKHSVVDPLLKILSDYHPGLPKCSKTLMSTARAFLFAHVSHNHSVGCPFCIAKATWVDHVMTFPCKAGILRTDADFRQETQPEFHRSDTPLLLLEGLDLVNNVPVEPMHCIYQGVTKRFIQFMKGDASKVPRMFTASTESRMDRQLDLIAKSQPKEFFARKPRYLSQYKNFKATELRMFACYTGLGMLYQVRECLDAELLKAYNCLLVACHVLSWQNRTEADYGILQEAIQSFFNVQCFPSKFWTLNAHLFQHLPHFCRLYGSINDFSAFQFESALGLLKHYFSGFSKPLQQIDRRLAESHDILGGPYLTPKRKLLHPNLKKATTYSLLSGDYIMIDSFSADQAIGFMYEGLSDLFMNPVESSRIGIVEAKTLKSAAVVIPVDELARICWAMPFREALLPVEESFSHVIEDVISKKRAAEATAGFFEEKIKLFGTTMVNMKKRDHEQPERVLHPESKTDLQQNMSLGKETFGSEWTADESDEEMQDFRKNVASPGRQSEQTPTSSHKRSSKIFSTNERKIAKLSPRFSHLTPTSSHLTPTSSHLTPTSSHLTPTSSHLTPIPLPSTPTSSHLTPVPSPSTPTSSPSNPISSFPALASKSAIGAVGALESFALQEVVNMQTTLNVKVDAVLAQNRQILHLLNALVSKEELVYNPSRALTVENLQEMTCGFQSNGGTLAIVKIIKHYGLRTVPAILSHLISSEVAAKITMSEKKQKTNVKEKSLDSLGFMDLFVAPASLLSNEIPCSPPRSSASFLSPASQIHKVNFSTSSAPRKVDIVDTTSPCCPSASCPSSPSPRLFHDPSLPVVPFVPRSPFLPLVPSPSLLYSGPPPLF</sequence>
<organism evidence="2">
    <name type="scientific">Cyprideis torosa</name>
    <dbReference type="NCBI Taxonomy" id="163714"/>
    <lineage>
        <taxon>Eukaryota</taxon>
        <taxon>Metazoa</taxon>
        <taxon>Ecdysozoa</taxon>
        <taxon>Arthropoda</taxon>
        <taxon>Crustacea</taxon>
        <taxon>Oligostraca</taxon>
        <taxon>Ostracoda</taxon>
        <taxon>Podocopa</taxon>
        <taxon>Podocopida</taxon>
        <taxon>Cytherocopina</taxon>
        <taxon>Cytheroidea</taxon>
        <taxon>Cytherideidae</taxon>
        <taxon>Cyprideis</taxon>
    </lineage>
</organism>
<feature type="region of interest" description="Disordered" evidence="1">
    <location>
        <begin position="558"/>
        <end position="581"/>
    </location>
</feature>
<protein>
    <submittedName>
        <fullName evidence="2">Uncharacterized protein</fullName>
    </submittedName>
</protein>
<accession>A0A7R8WQB9</accession>
<dbReference type="PANTHER" id="PTHR46579:SF1">
    <property type="entry name" value="F5_8 TYPE C DOMAIN-CONTAINING PROTEIN"/>
    <property type="match status" value="1"/>
</dbReference>
<feature type="compositionally biased region" description="Basic and acidic residues" evidence="1">
    <location>
        <begin position="558"/>
        <end position="574"/>
    </location>
</feature>
<feature type="compositionally biased region" description="Polar residues" evidence="1">
    <location>
        <begin position="611"/>
        <end position="620"/>
    </location>
</feature>
<dbReference type="PANTHER" id="PTHR46579">
    <property type="entry name" value="F5/8 TYPE C DOMAIN-CONTAINING PROTEIN-RELATED"/>
    <property type="match status" value="1"/>
</dbReference>
<dbReference type="EMBL" id="OB665547">
    <property type="protein sequence ID" value="CAD7233038.1"/>
    <property type="molecule type" value="Genomic_DNA"/>
</dbReference>
<feature type="region of interest" description="Disordered" evidence="1">
    <location>
        <begin position="605"/>
        <end position="704"/>
    </location>
</feature>
<dbReference type="AlphaFoldDB" id="A0A7R8WQB9"/>